<name>A0ABU4DQC6_9DEIO</name>
<evidence type="ECO:0000256" key="5">
    <source>
        <dbReference type="ARBA" id="ARBA00023284"/>
    </source>
</evidence>
<keyword evidence="3" id="KW-0560">Oxidoreductase</keyword>
<dbReference type="InterPro" id="IPR036249">
    <property type="entry name" value="Thioredoxin-like_sf"/>
</dbReference>
<dbReference type="Pfam" id="PF13462">
    <property type="entry name" value="Thioredoxin_4"/>
    <property type="match status" value="1"/>
</dbReference>
<dbReference type="Gene3D" id="3.40.30.10">
    <property type="entry name" value="Glutaredoxin"/>
    <property type="match status" value="1"/>
</dbReference>
<dbReference type="SUPFAM" id="SSF52833">
    <property type="entry name" value="Thioredoxin-like"/>
    <property type="match status" value="1"/>
</dbReference>
<evidence type="ECO:0000256" key="3">
    <source>
        <dbReference type="ARBA" id="ARBA00023002"/>
    </source>
</evidence>
<evidence type="ECO:0000256" key="2">
    <source>
        <dbReference type="ARBA" id="ARBA00022729"/>
    </source>
</evidence>
<comment type="caution">
    <text evidence="8">The sequence shown here is derived from an EMBL/GenBank/DDBJ whole genome shotgun (WGS) entry which is preliminary data.</text>
</comment>
<dbReference type="PANTHER" id="PTHR13887">
    <property type="entry name" value="GLUTATHIONE S-TRANSFERASE KAPPA"/>
    <property type="match status" value="1"/>
</dbReference>
<evidence type="ECO:0000259" key="7">
    <source>
        <dbReference type="Pfam" id="PF13462"/>
    </source>
</evidence>
<dbReference type="Proteomes" id="UP001276150">
    <property type="component" value="Unassembled WGS sequence"/>
</dbReference>
<dbReference type="EMBL" id="JAPMIV010000011">
    <property type="protein sequence ID" value="MDV6374578.1"/>
    <property type="molecule type" value="Genomic_DNA"/>
</dbReference>
<keyword evidence="9" id="KW-1185">Reference proteome</keyword>
<keyword evidence="6" id="KW-0472">Membrane</keyword>
<evidence type="ECO:0000313" key="9">
    <source>
        <dbReference type="Proteomes" id="UP001276150"/>
    </source>
</evidence>
<gene>
    <name evidence="8" type="ORF">ORD21_08245</name>
</gene>
<keyword evidence="6" id="KW-1133">Transmembrane helix</keyword>
<keyword evidence="4" id="KW-1015">Disulfide bond</keyword>
<accession>A0ABU4DQC6</accession>
<dbReference type="InterPro" id="IPR012336">
    <property type="entry name" value="Thioredoxin-like_fold"/>
</dbReference>
<evidence type="ECO:0000256" key="4">
    <source>
        <dbReference type="ARBA" id="ARBA00023157"/>
    </source>
</evidence>
<dbReference type="RefSeq" id="WP_317639895.1">
    <property type="nucleotide sequence ID" value="NZ_JAPMIV010000011.1"/>
</dbReference>
<evidence type="ECO:0000313" key="8">
    <source>
        <dbReference type="EMBL" id="MDV6374578.1"/>
    </source>
</evidence>
<dbReference type="PANTHER" id="PTHR13887:SF14">
    <property type="entry name" value="DISULFIDE BOND FORMATION PROTEIN D"/>
    <property type="match status" value="1"/>
</dbReference>
<protein>
    <submittedName>
        <fullName evidence="8">DsbA family protein</fullName>
    </submittedName>
</protein>
<keyword evidence="2" id="KW-0732">Signal</keyword>
<sequence length="238" mass="25423">MTRLQGNNPNRLILVIGTLIAVALIALALFAVRQKPAAADAGAALSANFNLDGVPFAGQAEAPVSIVTIEDFKCPVCKQFNDTIAPELKTKYVDTGKAKAYTLVWPFLAENARLPTDDSKFAAQASRCVYDQGGNDAFETYKEILFRAQGDETTVWATKSRLKDLAGSVEGLDQAKFASCLDSDATAARVDADEKQVTDAKVNHTPTIFVNGKEVMNAAGQSSYQAEDIGKAVDAAQQ</sequence>
<proteinExistence type="inferred from homology"/>
<organism evidence="8 9">
    <name type="scientific">Deinococcus arenicola</name>
    <dbReference type="NCBI Taxonomy" id="2994950"/>
    <lineage>
        <taxon>Bacteria</taxon>
        <taxon>Thermotogati</taxon>
        <taxon>Deinococcota</taxon>
        <taxon>Deinococci</taxon>
        <taxon>Deinococcales</taxon>
        <taxon>Deinococcaceae</taxon>
        <taxon>Deinococcus</taxon>
    </lineage>
</organism>
<feature type="transmembrane region" description="Helical" evidence="6">
    <location>
        <begin position="12"/>
        <end position="32"/>
    </location>
</feature>
<evidence type="ECO:0000256" key="1">
    <source>
        <dbReference type="ARBA" id="ARBA00005791"/>
    </source>
</evidence>
<reference evidence="8 9" key="1">
    <citation type="submission" date="2022-11" db="EMBL/GenBank/DDBJ databases">
        <title>Deinococcus ZS9-10, Low Temperature and Draught-tolerating, UV-resistant Bacteria from Continental Antarctica.</title>
        <authorList>
            <person name="Cheng L."/>
        </authorList>
    </citation>
    <scope>NUCLEOTIDE SEQUENCE [LARGE SCALE GENOMIC DNA]</scope>
    <source>
        <strain evidence="8 9">ZS9-10</strain>
    </source>
</reference>
<keyword evidence="6" id="KW-0812">Transmembrane</keyword>
<comment type="similarity">
    <text evidence="1">Belongs to the thioredoxin family. DsbA subfamily.</text>
</comment>
<evidence type="ECO:0000256" key="6">
    <source>
        <dbReference type="SAM" id="Phobius"/>
    </source>
</evidence>
<keyword evidence="5" id="KW-0676">Redox-active center</keyword>
<feature type="domain" description="Thioredoxin-like fold" evidence="7">
    <location>
        <begin position="56"/>
        <end position="224"/>
    </location>
</feature>